<evidence type="ECO:0000313" key="3">
    <source>
        <dbReference type="EMBL" id="CUP05239.1"/>
    </source>
</evidence>
<dbReference type="PROSITE" id="PS51257">
    <property type="entry name" value="PROKAR_LIPOPROTEIN"/>
    <property type="match status" value="1"/>
</dbReference>
<name>A0A174K7R1_9FIRM</name>
<evidence type="ECO:0008006" key="5">
    <source>
        <dbReference type="Google" id="ProtNLM"/>
    </source>
</evidence>
<evidence type="ECO:0000256" key="1">
    <source>
        <dbReference type="SAM" id="MobiDB-lite"/>
    </source>
</evidence>
<keyword evidence="2" id="KW-0732">Signal</keyword>
<evidence type="ECO:0000313" key="4">
    <source>
        <dbReference type="Proteomes" id="UP000095709"/>
    </source>
</evidence>
<accession>A0A174K7R1</accession>
<organism evidence="3 4">
    <name type="scientific">Fusicatenibacter saccharivorans</name>
    <dbReference type="NCBI Taxonomy" id="1150298"/>
    <lineage>
        <taxon>Bacteria</taxon>
        <taxon>Bacillati</taxon>
        <taxon>Bacillota</taxon>
        <taxon>Clostridia</taxon>
        <taxon>Lachnospirales</taxon>
        <taxon>Lachnospiraceae</taxon>
        <taxon>Fusicatenibacter</taxon>
    </lineage>
</organism>
<dbReference type="EMBL" id="CZAL01000005">
    <property type="protein sequence ID" value="CUP05239.1"/>
    <property type="molecule type" value="Genomic_DNA"/>
</dbReference>
<proteinExistence type="predicted"/>
<feature type="chain" id="PRO_5008025802" description="Lipoprotein" evidence="2">
    <location>
        <begin position="25"/>
        <end position="196"/>
    </location>
</feature>
<dbReference type="AlphaFoldDB" id="A0A174K7R1"/>
<protein>
    <recommendedName>
        <fullName evidence="5">Lipoprotein</fullName>
    </recommendedName>
</protein>
<dbReference type="RefSeq" id="WP_156338016.1">
    <property type="nucleotide sequence ID" value="NZ_CZAL01000005.1"/>
</dbReference>
<dbReference type="Proteomes" id="UP000095709">
    <property type="component" value="Unassembled WGS sequence"/>
</dbReference>
<evidence type="ECO:0000256" key="2">
    <source>
        <dbReference type="SAM" id="SignalP"/>
    </source>
</evidence>
<feature type="region of interest" description="Disordered" evidence="1">
    <location>
        <begin position="37"/>
        <end position="89"/>
    </location>
</feature>
<feature type="signal peptide" evidence="2">
    <location>
        <begin position="1"/>
        <end position="24"/>
    </location>
</feature>
<feature type="compositionally biased region" description="Low complexity" evidence="1">
    <location>
        <begin position="57"/>
        <end position="70"/>
    </location>
</feature>
<reference evidence="3 4" key="1">
    <citation type="submission" date="2015-09" db="EMBL/GenBank/DDBJ databases">
        <authorList>
            <consortium name="Pathogen Informatics"/>
        </authorList>
    </citation>
    <scope>NUCLEOTIDE SEQUENCE [LARGE SCALE GENOMIC DNA]</scope>
    <source>
        <strain evidence="3 4">2789STDY5834885</strain>
    </source>
</reference>
<gene>
    <name evidence="3" type="ORF">ERS852498_01125</name>
</gene>
<sequence>MSRKILKMLLVCTITAGMVTGCGATDSFKEGVKDGVKDATESVSASSVSEEPEETPTETPTEEPTPAVESDSQVAAESETPETGNPLLDAEMQVEDVMNGVKTEKIGEYAYVFVPLETMKNVTMEQYADFCEQRVADSGYNWVTIDFGNGTGLQFAGSVSIVSTYGKLDNEECIEESYGTVMLTGDRTYEYSESEQ</sequence>